<accession>A0ABP7ZPG7</accession>
<dbReference type="EMBL" id="BAABBV010000002">
    <property type="protein sequence ID" value="GAA4166575.1"/>
    <property type="molecule type" value="Genomic_DNA"/>
</dbReference>
<gene>
    <name evidence="3" type="ORF">GCM10022286_31410</name>
</gene>
<organism evidence="3 4">
    <name type="scientific">Gryllotalpicola daejeonensis</name>
    <dbReference type="NCBI Taxonomy" id="993087"/>
    <lineage>
        <taxon>Bacteria</taxon>
        <taxon>Bacillati</taxon>
        <taxon>Actinomycetota</taxon>
        <taxon>Actinomycetes</taxon>
        <taxon>Micrococcales</taxon>
        <taxon>Microbacteriaceae</taxon>
        <taxon>Gryllotalpicola</taxon>
    </lineage>
</organism>
<evidence type="ECO:0000256" key="1">
    <source>
        <dbReference type="SAM" id="MobiDB-lite"/>
    </source>
</evidence>
<evidence type="ECO:0000313" key="4">
    <source>
        <dbReference type="Proteomes" id="UP001415169"/>
    </source>
</evidence>
<feature type="region of interest" description="Disordered" evidence="1">
    <location>
        <begin position="60"/>
        <end position="91"/>
    </location>
</feature>
<keyword evidence="2" id="KW-1133">Transmembrane helix</keyword>
<protein>
    <submittedName>
        <fullName evidence="3">Uncharacterized protein</fullName>
    </submittedName>
</protein>
<keyword evidence="2" id="KW-0472">Membrane</keyword>
<evidence type="ECO:0000256" key="2">
    <source>
        <dbReference type="SAM" id="Phobius"/>
    </source>
</evidence>
<sequence>MNNPMVGFALAPLIALILYVLLFGFIAWTLYAVIRGAARTALDDHYRKVQWYEQTGLWYSGRPPKGLPDATQLSREERKELPKDARPERGT</sequence>
<dbReference type="RefSeq" id="WP_344792838.1">
    <property type="nucleotide sequence ID" value="NZ_BAABBV010000002.1"/>
</dbReference>
<dbReference type="Proteomes" id="UP001415169">
    <property type="component" value="Unassembled WGS sequence"/>
</dbReference>
<feature type="transmembrane region" description="Helical" evidence="2">
    <location>
        <begin position="6"/>
        <end position="34"/>
    </location>
</feature>
<reference evidence="3" key="2">
    <citation type="submission" date="2023-12" db="EMBL/GenBank/DDBJ databases">
        <authorList>
            <person name="Sun Q."/>
            <person name="Inoue M."/>
        </authorList>
    </citation>
    <scope>NUCLEOTIDE SEQUENCE</scope>
    <source>
        <strain evidence="3">JCM 17590</strain>
    </source>
</reference>
<feature type="compositionally biased region" description="Basic and acidic residues" evidence="1">
    <location>
        <begin position="74"/>
        <end position="91"/>
    </location>
</feature>
<keyword evidence="2" id="KW-0812">Transmembrane</keyword>
<comment type="caution">
    <text evidence="3">The sequence shown here is derived from an EMBL/GenBank/DDBJ whole genome shotgun (WGS) entry which is preliminary data.</text>
</comment>
<proteinExistence type="predicted"/>
<name>A0ABP7ZPG7_9MICO</name>
<reference evidence="3" key="1">
    <citation type="journal article" date="2014" name="Int. J. Syst. Evol. Microbiol.">
        <title>Complete genome of a new Firmicutes species belonging to the dominant human colonic microbiota ('Ruminococcus bicirculans') reveals two chromosomes and a selective capacity to utilize plant glucans.</title>
        <authorList>
            <consortium name="NISC Comparative Sequencing Program"/>
            <person name="Wegmann U."/>
            <person name="Louis P."/>
            <person name="Goesmann A."/>
            <person name="Henrissat B."/>
            <person name="Duncan S.H."/>
            <person name="Flint H.J."/>
        </authorList>
    </citation>
    <scope>NUCLEOTIDE SEQUENCE</scope>
    <source>
        <strain evidence="3">JCM 17590</strain>
    </source>
</reference>
<evidence type="ECO:0000313" key="3">
    <source>
        <dbReference type="EMBL" id="GAA4166575.1"/>
    </source>
</evidence>
<keyword evidence="4" id="KW-1185">Reference proteome</keyword>